<dbReference type="AlphaFoldDB" id="A0A0J8H083"/>
<keyword evidence="1" id="KW-0472">Membrane</keyword>
<name>A0A0J8H083_9ALTE</name>
<feature type="transmembrane region" description="Helical" evidence="1">
    <location>
        <begin position="155"/>
        <end position="178"/>
    </location>
</feature>
<dbReference type="OrthoDB" id="9798690at2"/>
<dbReference type="PANTHER" id="PTHR42208:SF1">
    <property type="entry name" value="HEAVY METAL TRANSPORTER"/>
    <property type="match status" value="1"/>
</dbReference>
<sequence>MAEFLSAFLIGILGAGHCVAMCGGLTAAIGVSNNLKSNLAYNIGRITSYTLAGLALGLIGYWLTSILFPILISLRFLSGVILILLGFYLARWYMGLTRLEKLFNRFWQFIAPLAQQSVQKNYFGAKFVAGMLWGWLPCGLVYSTLTWATSQANPISSALIMLAFGLGTMPALLFSAVISQQFKAVINHKITRALSGIILILFGLQTIYVGLLQVW</sequence>
<evidence type="ECO:0000256" key="1">
    <source>
        <dbReference type="SAM" id="Phobius"/>
    </source>
</evidence>
<accession>A0A0J8H083</accession>
<feature type="domain" description="Urease accessory protein UreH-like transmembrane" evidence="2">
    <location>
        <begin position="7"/>
        <end position="204"/>
    </location>
</feature>
<feature type="transmembrane region" description="Helical" evidence="1">
    <location>
        <begin position="6"/>
        <end position="31"/>
    </location>
</feature>
<dbReference type="PANTHER" id="PTHR42208">
    <property type="entry name" value="HEAVY METAL TRANSPORTER-RELATED"/>
    <property type="match status" value="1"/>
</dbReference>
<proteinExistence type="predicted"/>
<keyword evidence="1" id="KW-1133">Transmembrane helix</keyword>
<dbReference type="EMBL" id="LAZL01000004">
    <property type="protein sequence ID" value="KMT66423.1"/>
    <property type="molecule type" value="Genomic_DNA"/>
</dbReference>
<evidence type="ECO:0000313" key="4">
    <source>
        <dbReference type="Proteomes" id="UP000037600"/>
    </source>
</evidence>
<dbReference type="RefSeq" id="WP_048690025.1">
    <property type="nucleotide sequence ID" value="NZ_KQ130483.1"/>
</dbReference>
<feature type="transmembrane region" description="Helical" evidence="1">
    <location>
        <begin position="70"/>
        <end position="90"/>
    </location>
</feature>
<keyword evidence="1" id="KW-0812">Transmembrane</keyword>
<evidence type="ECO:0000259" key="2">
    <source>
        <dbReference type="Pfam" id="PF13386"/>
    </source>
</evidence>
<feature type="transmembrane region" description="Helical" evidence="1">
    <location>
        <begin position="190"/>
        <end position="211"/>
    </location>
</feature>
<comment type="caution">
    <text evidence="3">The sequence shown here is derived from an EMBL/GenBank/DDBJ whole genome shotgun (WGS) entry which is preliminary data.</text>
</comment>
<dbReference type="Proteomes" id="UP000037600">
    <property type="component" value="Unassembled WGS sequence"/>
</dbReference>
<keyword evidence="4" id="KW-1185">Reference proteome</keyword>
<protein>
    <recommendedName>
        <fullName evidence="2">Urease accessory protein UreH-like transmembrane domain-containing protein</fullName>
    </recommendedName>
</protein>
<dbReference type="InterPro" id="IPR039447">
    <property type="entry name" value="UreH-like_TM_dom"/>
</dbReference>
<dbReference type="STRING" id="1513271.XM47_04160"/>
<feature type="transmembrane region" description="Helical" evidence="1">
    <location>
        <begin position="127"/>
        <end position="149"/>
    </location>
</feature>
<feature type="transmembrane region" description="Helical" evidence="1">
    <location>
        <begin position="43"/>
        <end position="64"/>
    </location>
</feature>
<gene>
    <name evidence="3" type="ORF">XM47_04160</name>
</gene>
<reference evidence="3 4" key="1">
    <citation type="submission" date="2015-04" db="EMBL/GenBank/DDBJ databases">
        <title>Draft Genome Sequence of the Novel Agar-Digesting Marine Bacterium Q1.</title>
        <authorList>
            <person name="Li Y."/>
            <person name="Li D."/>
            <person name="Chen G."/>
            <person name="Du Z."/>
        </authorList>
    </citation>
    <scope>NUCLEOTIDE SEQUENCE [LARGE SCALE GENOMIC DNA]</scope>
    <source>
        <strain evidence="3 4">Q1</strain>
    </source>
</reference>
<evidence type="ECO:0000313" key="3">
    <source>
        <dbReference type="EMBL" id="KMT66423.1"/>
    </source>
</evidence>
<organism evidence="3 4">
    <name type="scientific">Catenovulum maritimum</name>
    <dbReference type="NCBI Taxonomy" id="1513271"/>
    <lineage>
        <taxon>Bacteria</taxon>
        <taxon>Pseudomonadati</taxon>
        <taxon>Pseudomonadota</taxon>
        <taxon>Gammaproteobacteria</taxon>
        <taxon>Alteromonadales</taxon>
        <taxon>Alteromonadaceae</taxon>
        <taxon>Catenovulum</taxon>
    </lineage>
</organism>
<dbReference type="Pfam" id="PF13386">
    <property type="entry name" value="DsbD_2"/>
    <property type="match status" value="1"/>
</dbReference>
<dbReference type="PATRIC" id="fig|1513271.3.peg.862"/>